<dbReference type="AlphaFoldDB" id="W6PC50"/>
<reference evidence="1 2" key="1">
    <citation type="submission" date="2013-12" db="EMBL/GenBank/DDBJ databases">
        <title>Improved hybrid genome assemblies of Bacteroides xylanisolvens SD CC 1b and Bacteroides xylanisolvens SD CC 2a using Illumina and 454 Sequencing.</title>
        <authorList>
            <person name="Ramaraj T."/>
            <person name="Sundararajan A."/>
            <person name="Mudge J."/>
            <person name="Schilkey F.D."/>
            <person name="Delvecchio V."/>
            <person name="Donlon M."/>
            <person name="Ziemer C."/>
        </authorList>
    </citation>
    <scope>NUCLEOTIDE SEQUENCE [LARGE SCALE GENOMIC DNA]</scope>
</reference>
<organism evidence="1 2">
    <name type="scientific">Bacteroides xylanisolvens SD CC 1b</name>
    <dbReference type="NCBI Taxonomy" id="702447"/>
    <lineage>
        <taxon>Bacteria</taxon>
        <taxon>Pseudomonadati</taxon>
        <taxon>Bacteroidota</taxon>
        <taxon>Bacteroidia</taxon>
        <taxon>Bacteroidales</taxon>
        <taxon>Bacteroidaceae</taxon>
        <taxon>Bacteroides</taxon>
    </lineage>
</organism>
<evidence type="ECO:0000313" key="2">
    <source>
        <dbReference type="Proteomes" id="UP000019380"/>
    </source>
</evidence>
<evidence type="ECO:0000313" key="1">
    <source>
        <dbReference type="EMBL" id="CDM07686.1"/>
    </source>
</evidence>
<sequence length="156" mass="17947">MYAKGNGGLLLAEFDKIFTGFKPLSELKNELIAYSTPDLHEFVKNKLKNSNYGDVKNKFSNSIDRWIQYVEFVIKDHDSLQWEKNKWSKNVLNGLFSSVKDIYLDNVRFELNSAQLKEIGGKRFLYIVFQMIGANDLVLTSDAILFNMSIHIPSSL</sequence>
<name>W6PC50_9BACE</name>
<proteinExistence type="predicted"/>
<dbReference type="EMBL" id="CBXG010000056">
    <property type="protein sequence ID" value="CDM07686.1"/>
    <property type="molecule type" value="Genomic_DNA"/>
</dbReference>
<gene>
    <name evidence="1" type="ORF">BN890_53140</name>
</gene>
<comment type="caution">
    <text evidence="1">The sequence shown here is derived from an EMBL/GenBank/DDBJ whole genome shotgun (WGS) entry which is preliminary data.</text>
</comment>
<accession>W6PC50</accession>
<dbReference type="Proteomes" id="UP000019380">
    <property type="component" value="Unassembled WGS sequence"/>
</dbReference>
<protein>
    <submittedName>
        <fullName evidence="1">Uncharacterized protein</fullName>
    </submittedName>
</protein>